<dbReference type="InterPro" id="IPR050259">
    <property type="entry name" value="SDR"/>
</dbReference>
<evidence type="ECO:0000256" key="2">
    <source>
        <dbReference type="ARBA" id="ARBA00023002"/>
    </source>
</evidence>
<dbReference type="EMBL" id="JYFN01000023">
    <property type="protein sequence ID" value="KJE22507.1"/>
    <property type="molecule type" value="Genomic_DNA"/>
</dbReference>
<evidence type="ECO:0000313" key="3">
    <source>
        <dbReference type="EMBL" id="KJE22507.1"/>
    </source>
</evidence>
<dbReference type="PANTHER" id="PTHR42879">
    <property type="entry name" value="3-OXOACYL-(ACYL-CARRIER-PROTEIN) REDUCTASE"/>
    <property type="match status" value="1"/>
</dbReference>
<dbReference type="Proteomes" id="UP000032545">
    <property type="component" value="Unassembled WGS sequence"/>
</dbReference>
<dbReference type="InterPro" id="IPR002347">
    <property type="entry name" value="SDR_fam"/>
</dbReference>
<dbReference type="PATRIC" id="fig|1502723.3.peg.2606"/>
<evidence type="ECO:0008006" key="5">
    <source>
        <dbReference type="Google" id="ProtNLM"/>
    </source>
</evidence>
<dbReference type="PANTHER" id="PTHR42879:SF6">
    <property type="entry name" value="NADPH-DEPENDENT REDUCTASE BACG"/>
    <property type="match status" value="1"/>
</dbReference>
<proteinExistence type="inferred from homology"/>
<reference evidence="3 4" key="2">
    <citation type="journal article" date="2016" name="Genome Announc.">
        <title>Permanent Draft Genome Sequences for Two Variants of Frankia sp. Strain CpI1, the First Frankia Strain Isolated from Root Nodules of Comptonia peregrina.</title>
        <authorList>
            <person name="Oshone R."/>
            <person name="Hurst S.G.IV."/>
            <person name="Abebe-Akele F."/>
            <person name="Simpson S."/>
            <person name="Morris K."/>
            <person name="Thomas W.K."/>
            <person name="Tisa L.S."/>
        </authorList>
    </citation>
    <scope>NUCLEOTIDE SEQUENCE [LARGE SCALE GENOMIC DNA]</scope>
    <source>
        <strain evidence="4">CpI1-S</strain>
    </source>
</reference>
<evidence type="ECO:0000313" key="4">
    <source>
        <dbReference type="Proteomes" id="UP000032545"/>
    </source>
</evidence>
<dbReference type="SUPFAM" id="SSF51735">
    <property type="entry name" value="NAD(P)-binding Rossmann-fold domains"/>
    <property type="match status" value="1"/>
</dbReference>
<protein>
    <recommendedName>
        <fullName evidence="5">3-oxoacyl-[acyl-carrier-protein] reductase</fullName>
    </recommendedName>
</protein>
<comment type="caution">
    <text evidence="3">The sequence shown here is derived from an EMBL/GenBank/DDBJ whole genome shotgun (WGS) entry which is preliminary data.</text>
</comment>
<dbReference type="PRINTS" id="PR00081">
    <property type="entry name" value="GDHRDH"/>
</dbReference>
<dbReference type="Pfam" id="PF13561">
    <property type="entry name" value="adh_short_C2"/>
    <property type="match status" value="1"/>
</dbReference>
<dbReference type="InterPro" id="IPR036291">
    <property type="entry name" value="NAD(P)-bd_dom_sf"/>
</dbReference>
<evidence type="ECO:0000256" key="1">
    <source>
        <dbReference type="ARBA" id="ARBA00006484"/>
    </source>
</evidence>
<accession>A0A0D8BGE7</accession>
<sequence length="265" mass="28352">MDLGIAGKVVFLTGGSKGMGREAARLLAAEGCKVAIVARTKTAIDEAVEQITADGGTAIGVPADLTDRADVDRAVAEVTSTFGPPLIVIGQTVFNIPGDFEDITEPEHYVDSFRSYTMSQVYLLHAVLPGMREAGWGRFVHIGSATAKEPVGAIHHAIANATRPSTIGLLKTVSDEYARYGITVNTVAPGWIETANAIAYMDANVGVHDEQARREWMRTNARVPAARLGRPDEIASMIVYLCSEQAGYVTGNWIEVDGGHHRSAF</sequence>
<dbReference type="Gene3D" id="3.40.50.720">
    <property type="entry name" value="NAD(P)-binding Rossmann-like Domain"/>
    <property type="match status" value="1"/>
</dbReference>
<dbReference type="OrthoDB" id="9793325at2"/>
<dbReference type="AlphaFoldDB" id="A0A0D8BGE7"/>
<name>A0A0D8BGE7_9ACTN</name>
<comment type="similarity">
    <text evidence="1">Belongs to the short-chain dehydrogenases/reductases (SDR) family.</text>
</comment>
<dbReference type="FunFam" id="3.40.50.720:FF:000084">
    <property type="entry name" value="Short-chain dehydrogenase reductase"/>
    <property type="match status" value="1"/>
</dbReference>
<dbReference type="GO" id="GO:0016491">
    <property type="term" value="F:oxidoreductase activity"/>
    <property type="evidence" value="ECO:0007669"/>
    <property type="project" value="UniProtKB-KW"/>
</dbReference>
<keyword evidence="2 3" id="KW-0560">Oxidoreductase</keyword>
<keyword evidence="4" id="KW-1185">Reference proteome</keyword>
<reference evidence="4" key="1">
    <citation type="submission" date="2015-02" db="EMBL/GenBank/DDBJ databases">
        <title>Draft Genome of Frankia sp. CpI1-S.</title>
        <authorList>
            <person name="Oshone R.T."/>
            <person name="Ngom M."/>
            <person name="Ghodhbane-Gtari F."/>
            <person name="Gtari M."/>
            <person name="Morris K."/>
            <person name="Thomas K."/>
            <person name="Sen A."/>
            <person name="Tisa L.S."/>
        </authorList>
    </citation>
    <scope>NUCLEOTIDE SEQUENCE [LARGE SCALE GENOMIC DNA]</scope>
    <source>
        <strain evidence="4">CpI1-S</strain>
    </source>
</reference>
<organism evidence="3 4">
    <name type="scientific">Frankia torreyi</name>
    <dbReference type="NCBI Taxonomy" id="1856"/>
    <lineage>
        <taxon>Bacteria</taxon>
        <taxon>Bacillati</taxon>
        <taxon>Actinomycetota</taxon>
        <taxon>Actinomycetes</taxon>
        <taxon>Frankiales</taxon>
        <taxon>Frankiaceae</taxon>
        <taxon>Frankia</taxon>
    </lineage>
</organism>
<gene>
    <name evidence="3" type="ORF">FF36_03199</name>
</gene>
<dbReference type="RefSeq" id="WP_044885795.1">
    <property type="nucleotide sequence ID" value="NZ_JYFN01000023.1"/>
</dbReference>